<dbReference type="Proteomes" id="UP000196655">
    <property type="component" value="Unassembled WGS sequence"/>
</dbReference>
<keyword evidence="8 11" id="KW-0460">Magnesium</keyword>
<dbReference type="EC" id="2.10.1.1" evidence="11"/>
<feature type="domain" description="MoaB/Mog" evidence="12">
    <location>
        <begin position="175"/>
        <end position="312"/>
    </location>
</feature>
<dbReference type="Pfam" id="PF03453">
    <property type="entry name" value="MoeA_N"/>
    <property type="match status" value="1"/>
</dbReference>
<dbReference type="Pfam" id="PF00994">
    <property type="entry name" value="MoCF_biosynth"/>
    <property type="match status" value="1"/>
</dbReference>
<evidence type="ECO:0000256" key="10">
    <source>
        <dbReference type="ARBA" id="ARBA00047317"/>
    </source>
</evidence>
<dbReference type="RefSeq" id="WP_088153172.1">
    <property type="nucleotide sequence ID" value="NZ_NHON01000046.1"/>
</dbReference>
<evidence type="ECO:0000256" key="2">
    <source>
        <dbReference type="ARBA" id="ARBA00002901"/>
    </source>
</evidence>
<dbReference type="Gene3D" id="3.90.105.10">
    <property type="entry name" value="Molybdopterin biosynthesis moea protein, domain 2"/>
    <property type="match status" value="1"/>
</dbReference>
<comment type="function">
    <text evidence="2 11">Catalyzes the insertion of molybdate into adenylated molybdopterin with the concomitant release of AMP.</text>
</comment>
<comment type="caution">
    <text evidence="13">The sequence shown here is derived from an EMBL/GenBank/DDBJ whole genome shotgun (WGS) entry which is preliminary data.</text>
</comment>
<evidence type="ECO:0000259" key="12">
    <source>
        <dbReference type="SMART" id="SM00852"/>
    </source>
</evidence>
<protein>
    <recommendedName>
        <fullName evidence="11">Molybdopterin molybdenumtransferase</fullName>
        <ecNumber evidence="11">2.10.1.1</ecNumber>
    </recommendedName>
</protein>
<evidence type="ECO:0000256" key="8">
    <source>
        <dbReference type="ARBA" id="ARBA00022842"/>
    </source>
</evidence>
<dbReference type="PROSITE" id="PS01079">
    <property type="entry name" value="MOCF_BIOSYNTHESIS_2"/>
    <property type="match status" value="1"/>
</dbReference>
<dbReference type="FunFam" id="3.40.980.10:FF:000004">
    <property type="entry name" value="Molybdopterin molybdenumtransferase"/>
    <property type="match status" value="1"/>
</dbReference>
<dbReference type="InterPro" id="IPR036135">
    <property type="entry name" value="MoeA_linker/N_sf"/>
</dbReference>
<dbReference type="PANTHER" id="PTHR10192">
    <property type="entry name" value="MOLYBDOPTERIN BIOSYNTHESIS PROTEIN"/>
    <property type="match status" value="1"/>
</dbReference>
<dbReference type="InterPro" id="IPR038987">
    <property type="entry name" value="MoeA-like"/>
</dbReference>
<dbReference type="EMBL" id="NHON01000046">
    <property type="protein sequence ID" value="OWJ64941.1"/>
    <property type="molecule type" value="Genomic_DNA"/>
</dbReference>
<reference evidence="14" key="1">
    <citation type="submission" date="2017-05" db="EMBL/GenBank/DDBJ databases">
        <authorList>
            <person name="Macchi M."/>
            <person name="Festa S."/>
            <person name="Coppotelli B.M."/>
            <person name="Morelli I.S."/>
        </authorList>
    </citation>
    <scope>NUCLEOTIDE SEQUENCE [LARGE SCALE GENOMIC DNA]</scope>
    <source>
        <strain evidence="14">I</strain>
    </source>
</reference>
<keyword evidence="14" id="KW-1185">Reference proteome</keyword>
<evidence type="ECO:0000256" key="7">
    <source>
        <dbReference type="ARBA" id="ARBA00022723"/>
    </source>
</evidence>
<name>A0A211ZI42_9PROT</name>
<dbReference type="GO" id="GO:0006777">
    <property type="term" value="P:Mo-molybdopterin cofactor biosynthetic process"/>
    <property type="evidence" value="ECO:0007669"/>
    <property type="project" value="UniProtKB-UniRule"/>
</dbReference>
<evidence type="ECO:0000313" key="13">
    <source>
        <dbReference type="EMBL" id="OWJ64941.1"/>
    </source>
</evidence>
<dbReference type="Pfam" id="PF03454">
    <property type="entry name" value="MoeA_C"/>
    <property type="match status" value="1"/>
</dbReference>
<dbReference type="SUPFAM" id="SSF63882">
    <property type="entry name" value="MoeA N-terminal region -like"/>
    <property type="match status" value="1"/>
</dbReference>
<keyword evidence="7 11" id="KW-0479">Metal-binding</keyword>
<gene>
    <name evidence="13" type="ORF">BWR60_22010</name>
</gene>
<dbReference type="Gene3D" id="3.40.980.10">
    <property type="entry name" value="MoaB/Mog-like domain"/>
    <property type="match status" value="1"/>
</dbReference>
<dbReference type="SUPFAM" id="SSF63867">
    <property type="entry name" value="MoeA C-terminal domain-like"/>
    <property type="match status" value="1"/>
</dbReference>
<dbReference type="InterPro" id="IPR008284">
    <property type="entry name" value="MoCF_biosynth_CS"/>
</dbReference>
<dbReference type="NCBIfam" id="NF045515">
    <property type="entry name" value="Glp_gephyrin"/>
    <property type="match status" value="1"/>
</dbReference>
<sequence length="399" mass="41400">MIPVAEARARILAAFAALPAETVPLPAGLGRILAGPVAARLTQPPLDVSAMDGWAVRAADVATVPAMLRRIGEVPAGGRFEGTVGPGQCVRIFTGAPLPDGADAVVLQEDADSEGDRVTVREGVAAGRHVRKAGLDFRAGDVLLQPGRRLTARDIGIAASTNHPWLRVRRRPRVAVLATGDEIVLPGEALGPSQIVSSNSHALSALIRSCGGEPVDLGIARDNAESLTTLAAGAHGADLIVTTGGASVGEHDLIRSVLGEHGLALDFWKIAMRPGKPLIFGRLGDTPLLGLPGNPVSTMVCGWLFLRPALWALQGAEAPENRIAATLGRDLPANDRREDYLRARIERTGSGFVATPFPAQDSSMLSLLAAADGLVIRPPHAPAAARGDAVDAVLFGDGI</sequence>
<evidence type="ECO:0000256" key="4">
    <source>
        <dbReference type="ARBA" id="ARBA00010763"/>
    </source>
</evidence>
<dbReference type="InterPro" id="IPR005110">
    <property type="entry name" value="MoeA_linker/N"/>
</dbReference>
<dbReference type="GO" id="GO:0046872">
    <property type="term" value="F:metal ion binding"/>
    <property type="evidence" value="ECO:0007669"/>
    <property type="project" value="UniProtKB-UniRule"/>
</dbReference>
<dbReference type="STRING" id="1122125.GCA_000423185_04185"/>
<dbReference type="SMART" id="SM00852">
    <property type="entry name" value="MoCF_biosynth"/>
    <property type="match status" value="1"/>
</dbReference>
<dbReference type="InterPro" id="IPR036688">
    <property type="entry name" value="MoeA_C_domain_IV_sf"/>
</dbReference>
<dbReference type="PANTHER" id="PTHR10192:SF5">
    <property type="entry name" value="GEPHYRIN"/>
    <property type="match status" value="1"/>
</dbReference>
<keyword evidence="9 11" id="KW-0501">Molybdenum cofactor biosynthesis</keyword>
<dbReference type="Gene3D" id="2.40.340.10">
    <property type="entry name" value="MoeA, C-terminal, domain IV"/>
    <property type="match status" value="1"/>
</dbReference>
<comment type="cofactor">
    <cofactor evidence="1 11">
        <name>Mg(2+)</name>
        <dbReference type="ChEBI" id="CHEBI:18420"/>
    </cofactor>
</comment>
<accession>A0A211ZI42</accession>
<comment type="catalytic activity">
    <reaction evidence="10">
        <text>adenylyl-molybdopterin + molybdate = Mo-molybdopterin + AMP + H(+)</text>
        <dbReference type="Rhea" id="RHEA:35047"/>
        <dbReference type="ChEBI" id="CHEBI:15378"/>
        <dbReference type="ChEBI" id="CHEBI:36264"/>
        <dbReference type="ChEBI" id="CHEBI:62727"/>
        <dbReference type="ChEBI" id="CHEBI:71302"/>
        <dbReference type="ChEBI" id="CHEBI:456215"/>
        <dbReference type="EC" id="2.10.1.1"/>
    </reaction>
</comment>
<evidence type="ECO:0000256" key="9">
    <source>
        <dbReference type="ARBA" id="ARBA00023150"/>
    </source>
</evidence>
<dbReference type="SUPFAM" id="SSF53218">
    <property type="entry name" value="Molybdenum cofactor biosynthesis proteins"/>
    <property type="match status" value="1"/>
</dbReference>
<dbReference type="CDD" id="cd00887">
    <property type="entry name" value="MoeA"/>
    <property type="match status" value="1"/>
</dbReference>
<dbReference type="OrthoDB" id="9804758at2"/>
<dbReference type="GO" id="GO:0061599">
    <property type="term" value="F:molybdopterin molybdotransferase activity"/>
    <property type="evidence" value="ECO:0007669"/>
    <property type="project" value="UniProtKB-UniRule"/>
</dbReference>
<evidence type="ECO:0000256" key="6">
    <source>
        <dbReference type="ARBA" id="ARBA00022679"/>
    </source>
</evidence>
<dbReference type="AlphaFoldDB" id="A0A211ZI42"/>
<evidence type="ECO:0000256" key="1">
    <source>
        <dbReference type="ARBA" id="ARBA00001946"/>
    </source>
</evidence>
<dbReference type="UniPathway" id="UPA00344"/>
<keyword evidence="6 11" id="KW-0808">Transferase</keyword>
<evidence type="ECO:0000313" key="14">
    <source>
        <dbReference type="Proteomes" id="UP000196655"/>
    </source>
</evidence>
<proteinExistence type="inferred from homology"/>
<evidence type="ECO:0000256" key="5">
    <source>
        <dbReference type="ARBA" id="ARBA00022505"/>
    </source>
</evidence>
<keyword evidence="5 11" id="KW-0500">Molybdenum</keyword>
<evidence type="ECO:0000256" key="11">
    <source>
        <dbReference type="RuleBase" id="RU365090"/>
    </source>
</evidence>
<dbReference type="InterPro" id="IPR036425">
    <property type="entry name" value="MoaB/Mog-like_dom_sf"/>
</dbReference>
<dbReference type="InterPro" id="IPR005111">
    <property type="entry name" value="MoeA_C_domain_IV"/>
</dbReference>
<comment type="similarity">
    <text evidence="4 11">Belongs to the MoeA family.</text>
</comment>
<comment type="pathway">
    <text evidence="3 11">Cofactor biosynthesis; molybdopterin biosynthesis.</text>
</comment>
<dbReference type="Gene3D" id="2.170.190.11">
    <property type="entry name" value="Molybdopterin biosynthesis moea protein, domain 3"/>
    <property type="match status" value="1"/>
</dbReference>
<evidence type="ECO:0000256" key="3">
    <source>
        <dbReference type="ARBA" id="ARBA00005046"/>
    </source>
</evidence>
<dbReference type="GO" id="GO:0005829">
    <property type="term" value="C:cytosol"/>
    <property type="evidence" value="ECO:0007669"/>
    <property type="project" value="TreeGrafter"/>
</dbReference>
<organism evidence="13 14">
    <name type="scientific">Inquilinus limosus</name>
    <dbReference type="NCBI Taxonomy" id="171674"/>
    <lineage>
        <taxon>Bacteria</taxon>
        <taxon>Pseudomonadati</taxon>
        <taxon>Pseudomonadota</taxon>
        <taxon>Alphaproteobacteria</taxon>
        <taxon>Rhodospirillales</taxon>
        <taxon>Rhodospirillaceae</taxon>
        <taxon>Inquilinus</taxon>
    </lineage>
</organism>
<dbReference type="InterPro" id="IPR001453">
    <property type="entry name" value="MoaB/Mog_dom"/>
</dbReference>